<evidence type="ECO:0000259" key="2">
    <source>
        <dbReference type="Pfam" id="PF04235"/>
    </source>
</evidence>
<feature type="transmembrane region" description="Helical" evidence="1">
    <location>
        <begin position="324"/>
        <end position="345"/>
    </location>
</feature>
<gene>
    <name evidence="3" type="ORF">DFR42_102496</name>
</gene>
<dbReference type="PANTHER" id="PTHR30590">
    <property type="entry name" value="INNER MEMBRANE PROTEIN"/>
    <property type="match status" value="1"/>
</dbReference>
<feature type="domain" description="DUF418" evidence="2">
    <location>
        <begin position="207"/>
        <end position="363"/>
    </location>
</feature>
<organism evidence="3 4">
    <name type="scientific">Undibacterium pigrum</name>
    <dbReference type="NCBI Taxonomy" id="401470"/>
    <lineage>
        <taxon>Bacteria</taxon>
        <taxon>Pseudomonadati</taxon>
        <taxon>Pseudomonadota</taxon>
        <taxon>Betaproteobacteria</taxon>
        <taxon>Burkholderiales</taxon>
        <taxon>Oxalobacteraceae</taxon>
        <taxon>Undibacterium</taxon>
    </lineage>
</organism>
<feature type="transmembrane region" description="Helical" evidence="1">
    <location>
        <begin position="119"/>
        <end position="150"/>
    </location>
</feature>
<name>A0A318JAX9_9BURK</name>
<evidence type="ECO:0000313" key="3">
    <source>
        <dbReference type="EMBL" id="PXX45268.1"/>
    </source>
</evidence>
<dbReference type="Proteomes" id="UP000247792">
    <property type="component" value="Unassembled WGS sequence"/>
</dbReference>
<sequence>MQVKQQRILGYDLARAFAILGMIIVNFKVVMHAQAVKEGHESWWISIFAHLDGRASALFVILAGVGISLMTNAARLAGDTTALRQQRISLLKRAAFLFGLGLLYIWIWPADILHYYGVYIVLAAALLTVSSRLLLILAAAFCLIFTALFFSVDYSQNWNWDLLHYSSFWTVPGFLLNLFFNGFHPFFPWAGFLLVGLVIGRLDMHAPATRRRVLLAGVTAMIVAQLLAWVLFYALGNWEQTASLRYLFSKTDPMPPLPVYMISAAGSACIVIVLCIYLAEKFAKALVMRAMVHTGQLALSLYLAHVLPGMVVLEELGYLEGQTLGTAVAAAFIFFACALVFSHLWRRKFSQGPLEWLLRRLTTHQN</sequence>
<feature type="transmembrane region" description="Helical" evidence="1">
    <location>
        <begin position="12"/>
        <end position="35"/>
    </location>
</feature>
<comment type="caution">
    <text evidence="3">The sequence shown here is derived from an EMBL/GenBank/DDBJ whole genome shotgun (WGS) entry which is preliminary data.</text>
</comment>
<proteinExistence type="predicted"/>
<dbReference type="InterPro" id="IPR052529">
    <property type="entry name" value="Bact_Transport_Assoc"/>
</dbReference>
<dbReference type="InterPro" id="IPR007349">
    <property type="entry name" value="DUF418"/>
</dbReference>
<dbReference type="EMBL" id="QJKB01000002">
    <property type="protein sequence ID" value="PXX45268.1"/>
    <property type="molecule type" value="Genomic_DNA"/>
</dbReference>
<dbReference type="AlphaFoldDB" id="A0A318JAX9"/>
<evidence type="ECO:0000256" key="1">
    <source>
        <dbReference type="SAM" id="Phobius"/>
    </source>
</evidence>
<feature type="transmembrane region" description="Helical" evidence="1">
    <location>
        <begin position="186"/>
        <end position="202"/>
    </location>
</feature>
<feature type="transmembrane region" description="Helical" evidence="1">
    <location>
        <begin position="214"/>
        <end position="236"/>
    </location>
</feature>
<dbReference type="OrthoDB" id="9807744at2"/>
<feature type="transmembrane region" description="Helical" evidence="1">
    <location>
        <begin position="90"/>
        <end position="107"/>
    </location>
</feature>
<keyword evidence="1" id="KW-0812">Transmembrane</keyword>
<dbReference type="Pfam" id="PF04235">
    <property type="entry name" value="DUF418"/>
    <property type="match status" value="1"/>
</dbReference>
<feature type="transmembrane region" description="Helical" evidence="1">
    <location>
        <begin position="55"/>
        <end position="78"/>
    </location>
</feature>
<evidence type="ECO:0000313" key="4">
    <source>
        <dbReference type="Proteomes" id="UP000247792"/>
    </source>
</evidence>
<keyword evidence="1" id="KW-1133">Transmembrane helix</keyword>
<dbReference type="PANTHER" id="PTHR30590:SF3">
    <property type="entry name" value="HYPOTHETICAL MEMBRANE SPANNING PROTEIN"/>
    <property type="match status" value="1"/>
</dbReference>
<feature type="transmembrane region" description="Helical" evidence="1">
    <location>
        <begin position="256"/>
        <end position="279"/>
    </location>
</feature>
<feature type="transmembrane region" description="Helical" evidence="1">
    <location>
        <begin position="286"/>
        <end position="304"/>
    </location>
</feature>
<reference evidence="3 4" key="1">
    <citation type="submission" date="2018-05" db="EMBL/GenBank/DDBJ databases">
        <title>Genomic Encyclopedia of Type Strains, Phase IV (KMG-IV): sequencing the most valuable type-strain genomes for metagenomic binning, comparative biology and taxonomic classification.</title>
        <authorList>
            <person name="Goeker M."/>
        </authorList>
    </citation>
    <scope>NUCLEOTIDE SEQUENCE [LARGE SCALE GENOMIC DNA]</scope>
    <source>
        <strain evidence="3 4">DSM 19792</strain>
    </source>
</reference>
<accession>A0A318JAX9</accession>
<protein>
    <submittedName>
        <fullName evidence="3">Putative membrane protein YeiB</fullName>
    </submittedName>
</protein>
<keyword evidence="4" id="KW-1185">Reference proteome</keyword>
<keyword evidence="1" id="KW-0472">Membrane</keyword>